<name>A0ABR1RC82_9PEZI</name>
<evidence type="ECO:0000256" key="1">
    <source>
        <dbReference type="ARBA" id="ARBA00004141"/>
    </source>
</evidence>
<keyword evidence="8" id="KW-1185">Reference proteome</keyword>
<dbReference type="InterPro" id="IPR002293">
    <property type="entry name" value="AA/rel_permease1"/>
</dbReference>
<gene>
    <name evidence="7" type="ORF">PG991_012968</name>
</gene>
<protein>
    <recommendedName>
        <fullName evidence="9">Amino acid transporter</fullName>
    </recommendedName>
</protein>
<sequence>MNVSPQASNRSEAGFHTTFHEIHGSTYLDRDAKGLARLGKSQVLKLLYPCYMGDGIIVSNEPSALRSPCADDELARLFTEAFTNAPISGGQYFWTAILAPRRYKRFCGYLIGWLTSLAWIATLAIGSILVGRMVQALIILNYPDYQSQKYHGAFLSWAVIVVCIFVNTVVAGILPFLEGSILIVHIMGFIAIMVTLVYLSPHTSAEHVFLRSLNEGYWPTQGLSYCVGFIGNVATFVGKCAWADAAIHMAEEIENAAMNVPRAIVTTVVLNGSMGWAMVLAILFCLGDIDSVIVHAGTRVPVVAVIVVATISSLLNAIYIGSSTAFSNVISMSVSGLYASYLLPCSFLLWRRVTGQIKPYRGTQDRGGPDMTRPLAVEDNGAPDLLPEEQNLEWGPWCIPGWLGILNNSFACLFCVWVLFWDFWPTQLPVTAQNMNFSILVTGLVEAAVSSSSIPGWYAPPGCFIAEEDVLLDGRNGAHDVLIIDQAHGDTGPVWPAVVFHEEGCAATRARPTYREFGVVFDVQSRGNGPPNGIIVKQSEDQKRIRGDLAAFFTMADGDRLGQHCAFNVDHAAQTRTT</sequence>
<evidence type="ECO:0008006" key="9">
    <source>
        <dbReference type="Google" id="ProtNLM"/>
    </source>
</evidence>
<dbReference type="Gene3D" id="1.20.1740.10">
    <property type="entry name" value="Amino acid/polyamine transporter I"/>
    <property type="match status" value="1"/>
</dbReference>
<dbReference type="Pfam" id="PF13520">
    <property type="entry name" value="AA_permease_2"/>
    <property type="match status" value="2"/>
</dbReference>
<keyword evidence="4 6" id="KW-1133">Transmembrane helix</keyword>
<evidence type="ECO:0000256" key="5">
    <source>
        <dbReference type="ARBA" id="ARBA00023136"/>
    </source>
</evidence>
<evidence type="ECO:0000256" key="2">
    <source>
        <dbReference type="ARBA" id="ARBA00022448"/>
    </source>
</evidence>
<feature type="transmembrane region" description="Helical" evidence="6">
    <location>
        <begin position="110"/>
        <end position="134"/>
    </location>
</feature>
<comment type="caution">
    <text evidence="7">The sequence shown here is derived from an EMBL/GenBank/DDBJ whole genome shotgun (WGS) entry which is preliminary data.</text>
</comment>
<feature type="transmembrane region" description="Helical" evidence="6">
    <location>
        <begin position="298"/>
        <end position="319"/>
    </location>
</feature>
<dbReference type="PANTHER" id="PTHR45649:SF1">
    <property type="entry name" value="TRANSPORTER, PUTATIVE (EUROFUNG)-RELATED"/>
    <property type="match status" value="1"/>
</dbReference>
<evidence type="ECO:0000313" key="8">
    <source>
        <dbReference type="Proteomes" id="UP001396898"/>
    </source>
</evidence>
<feature type="transmembrane region" description="Helical" evidence="6">
    <location>
        <begin position="325"/>
        <end position="350"/>
    </location>
</feature>
<reference evidence="7 8" key="1">
    <citation type="submission" date="2023-01" db="EMBL/GenBank/DDBJ databases">
        <title>Analysis of 21 Apiospora genomes using comparative genomics revels a genus with tremendous synthesis potential of carbohydrate active enzymes and secondary metabolites.</title>
        <authorList>
            <person name="Sorensen T."/>
        </authorList>
    </citation>
    <scope>NUCLEOTIDE SEQUENCE [LARGE SCALE GENOMIC DNA]</scope>
    <source>
        <strain evidence="7 8">CBS 20057</strain>
    </source>
</reference>
<comment type="subcellular location">
    <subcellularLocation>
        <location evidence="1">Membrane</location>
        <topology evidence="1">Multi-pass membrane protein</topology>
    </subcellularLocation>
</comment>
<dbReference type="EMBL" id="JAQQWI010000017">
    <property type="protein sequence ID" value="KAK8006671.1"/>
    <property type="molecule type" value="Genomic_DNA"/>
</dbReference>
<dbReference type="PANTHER" id="PTHR45649">
    <property type="entry name" value="AMINO-ACID PERMEASE BAT1"/>
    <property type="match status" value="1"/>
</dbReference>
<evidence type="ECO:0000256" key="3">
    <source>
        <dbReference type="ARBA" id="ARBA00022692"/>
    </source>
</evidence>
<accession>A0ABR1RC82</accession>
<proteinExistence type="predicted"/>
<feature type="transmembrane region" description="Helical" evidence="6">
    <location>
        <begin position="154"/>
        <end position="174"/>
    </location>
</feature>
<feature type="transmembrane region" description="Helical" evidence="6">
    <location>
        <begin position="263"/>
        <end position="286"/>
    </location>
</feature>
<evidence type="ECO:0000313" key="7">
    <source>
        <dbReference type="EMBL" id="KAK8006671.1"/>
    </source>
</evidence>
<organism evidence="7 8">
    <name type="scientific">Apiospora marii</name>
    <dbReference type="NCBI Taxonomy" id="335849"/>
    <lineage>
        <taxon>Eukaryota</taxon>
        <taxon>Fungi</taxon>
        <taxon>Dikarya</taxon>
        <taxon>Ascomycota</taxon>
        <taxon>Pezizomycotina</taxon>
        <taxon>Sordariomycetes</taxon>
        <taxon>Xylariomycetidae</taxon>
        <taxon>Amphisphaeriales</taxon>
        <taxon>Apiosporaceae</taxon>
        <taxon>Apiospora</taxon>
    </lineage>
</organism>
<dbReference type="Proteomes" id="UP001396898">
    <property type="component" value="Unassembled WGS sequence"/>
</dbReference>
<keyword evidence="2" id="KW-0813">Transport</keyword>
<evidence type="ECO:0000256" key="6">
    <source>
        <dbReference type="SAM" id="Phobius"/>
    </source>
</evidence>
<feature type="transmembrane region" description="Helical" evidence="6">
    <location>
        <begin position="181"/>
        <end position="200"/>
    </location>
</feature>
<keyword evidence="3 6" id="KW-0812">Transmembrane</keyword>
<keyword evidence="5 6" id="KW-0472">Membrane</keyword>
<evidence type="ECO:0000256" key="4">
    <source>
        <dbReference type="ARBA" id="ARBA00022989"/>
    </source>
</evidence>